<keyword evidence="4" id="KW-1185">Reference proteome</keyword>
<dbReference type="Proteomes" id="UP001501153">
    <property type="component" value="Unassembled WGS sequence"/>
</dbReference>
<dbReference type="InterPro" id="IPR032806">
    <property type="entry name" value="YbfD_N"/>
</dbReference>
<dbReference type="InterPro" id="IPR051698">
    <property type="entry name" value="Transposase_11-like"/>
</dbReference>
<comment type="caution">
    <text evidence="3">The sequence shown here is derived from an EMBL/GenBank/DDBJ whole genome shotgun (WGS) entry which is preliminary data.</text>
</comment>
<protein>
    <submittedName>
        <fullName evidence="3">ISAs1-like element ISEc26 family transposase</fullName>
    </submittedName>
</protein>
<organism evidence="3 4">
    <name type="scientific">Hymenobacter saemangeumensis</name>
    <dbReference type="NCBI Taxonomy" id="1084522"/>
    <lineage>
        <taxon>Bacteria</taxon>
        <taxon>Pseudomonadati</taxon>
        <taxon>Bacteroidota</taxon>
        <taxon>Cytophagia</taxon>
        <taxon>Cytophagales</taxon>
        <taxon>Hymenobacteraceae</taxon>
        <taxon>Hymenobacter</taxon>
    </lineage>
</organism>
<dbReference type="PANTHER" id="PTHR30298:SF0">
    <property type="entry name" value="PROTEIN YBFL-RELATED"/>
    <property type="match status" value="1"/>
</dbReference>
<dbReference type="NCBIfam" id="NF033564">
    <property type="entry name" value="transpos_ISAs1"/>
    <property type="match status" value="1"/>
</dbReference>
<dbReference type="Pfam" id="PF01609">
    <property type="entry name" value="DDE_Tnp_1"/>
    <property type="match status" value="1"/>
</dbReference>
<feature type="domain" description="Transposase IS4-like" evidence="1">
    <location>
        <begin position="104"/>
        <end position="330"/>
    </location>
</feature>
<evidence type="ECO:0000313" key="3">
    <source>
        <dbReference type="EMBL" id="GAA4360268.1"/>
    </source>
</evidence>
<reference evidence="4" key="1">
    <citation type="journal article" date="2019" name="Int. J. Syst. Evol. Microbiol.">
        <title>The Global Catalogue of Microorganisms (GCM) 10K type strain sequencing project: providing services to taxonomists for standard genome sequencing and annotation.</title>
        <authorList>
            <consortium name="The Broad Institute Genomics Platform"/>
            <consortium name="The Broad Institute Genome Sequencing Center for Infectious Disease"/>
            <person name="Wu L."/>
            <person name="Ma J."/>
        </authorList>
    </citation>
    <scope>NUCLEOTIDE SEQUENCE [LARGE SCALE GENOMIC DNA]</scope>
    <source>
        <strain evidence="4">JCM 17923</strain>
    </source>
</reference>
<evidence type="ECO:0000313" key="4">
    <source>
        <dbReference type="Proteomes" id="UP001501153"/>
    </source>
</evidence>
<accession>A0ABP8IJG0</accession>
<feature type="domain" description="H repeat-associated protein N-terminal" evidence="2">
    <location>
        <begin position="5"/>
        <end position="92"/>
    </location>
</feature>
<evidence type="ECO:0000259" key="1">
    <source>
        <dbReference type="Pfam" id="PF01609"/>
    </source>
</evidence>
<proteinExistence type="predicted"/>
<dbReference type="RefSeq" id="WP_345236618.1">
    <property type="nucleotide sequence ID" value="NZ_BAABGZ010000039.1"/>
</dbReference>
<dbReference type="PANTHER" id="PTHR30298">
    <property type="entry name" value="H REPEAT-ASSOCIATED PREDICTED TRANSPOSASE"/>
    <property type="match status" value="1"/>
</dbReference>
<sequence length="365" mass="39809">MSLLTHLAQVPDFRQPGGNLRHALLDILVISVLAVLSGADDFVEMATFAERKLPVLRRHLALENGPPSHDTFRRVFQQLDAARFNAAFLSWVRQLLPAAVAEQVCIDGKTLRGSGPQPLHLVSALARAEGLCLAQVAGAGKGHELAALPNVLALLDLSGGALVSLDALGCQPEVAAQIVEQGGDYLLALKHNQRGLRAEAERALTGVSPAHEAWGWGAGNVPVRWQVAVQADLRWVDEAGRWPRLATLVRVEALRCPPAGEPQAQPVRYYLSSRNGLTAAQALEAVRGHWAIENQLHWHLDVTLAEDAHRLRDKQAVENVALVRKMALNLLRADPEPGSLKVKRKRLAWDDTFLDRLLAQLAECV</sequence>
<gene>
    <name evidence="3" type="ORF">GCM10023185_27240</name>
</gene>
<dbReference type="Pfam" id="PF13808">
    <property type="entry name" value="DDE_Tnp_1_assoc"/>
    <property type="match status" value="1"/>
</dbReference>
<evidence type="ECO:0000259" key="2">
    <source>
        <dbReference type="Pfam" id="PF13808"/>
    </source>
</evidence>
<dbReference type="EMBL" id="BAABGZ010000039">
    <property type="protein sequence ID" value="GAA4360268.1"/>
    <property type="molecule type" value="Genomic_DNA"/>
</dbReference>
<name>A0ABP8IJG0_9BACT</name>
<dbReference type="InterPro" id="IPR047647">
    <property type="entry name" value="ISAs1_transpos"/>
</dbReference>
<dbReference type="InterPro" id="IPR002559">
    <property type="entry name" value="Transposase_11"/>
</dbReference>